<dbReference type="AlphaFoldDB" id="A0A1M5BAG7"/>
<accession>A0A1M5BAG7</accession>
<dbReference type="OrthoDB" id="1079023at2"/>
<dbReference type="Proteomes" id="UP000184436">
    <property type="component" value="Unassembled WGS sequence"/>
</dbReference>
<evidence type="ECO:0000313" key="1">
    <source>
        <dbReference type="EMBL" id="SHF39551.1"/>
    </source>
</evidence>
<evidence type="ECO:0000313" key="2">
    <source>
        <dbReference type="Proteomes" id="UP000184436"/>
    </source>
</evidence>
<reference evidence="1 2" key="1">
    <citation type="submission" date="2016-11" db="EMBL/GenBank/DDBJ databases">
        <authorList>
            <person name="Jaros S."/>
            <person name="Januszkiewicz K."/>
            <person name="Wedrychowicz H."/>
        </authorList>
    </citation>
    <scope>NUCLEOTIDE SEQUENCE [LARGE SCALE GENOMIC DNA]</scope>
    <source>
        <strain evidence="1 2">DSM 26883</strain>
    </source>
</reference>
<dbReference type="STRING" id="871325.SAMN05444349_11839"/>
<gene>
    <name evidence="1" type="ORF">SAMN05444349_11839</name>
</gene>
<organism evidence="1 2">
    <name type="scientific">Bacteroides faecichinchillae</name>
    <dbReference type="NCBI Taxonomy" id="871325"/>
    <lineage>
        <taxon>Bacteria</taxon>
        <taxon>Pseudomonadati</taxon>
        <taxon>Bacteroidota</taxon>
        <taxon>Bacteroidia</taxon>
        <taxon>Bacteroidales</taxon>
        <taxon>Bacteroidaceae</taxon>
        <taxon>Bacteroides</taxon>
    </lineage>
</organism>
<dbReference type="EMBL" id="FQVD01000018">
    <property type="protein sequence ID" value="SHF39551.1"/>
    <property type="molecule type" value="Genomic_DNA"/>
</dbReference>
<keyword evidence="2" id="KW-1185">Reference proteome</keyword>
<dbReference type="RefSeq" id="WP_025075257.1">
    <property type="nucleotide sequence ID" value="NZ_FQVD01000018.1"/>
</dbReference>
<name>A0A1M5BAG7_9BACE</name>
<protein>
    <submittedName>
        <fullName evidence="1">Uncharacterized protein</fullName>
    </submittedName>
</protein>
<proteinExistence type="predicted"/>
<sequence length="149" mass="16962">MKLSQQSLSTIESAIQKAVGKYVYGCEQTVVTDIHLQPDQTSGRLNIFNDDDEELVAEVMIEEWATYEGDDFIDNVEPILRNLLCRMKNAGDFEKVSILKPYSFVLVDEEKETIAELLLADDDTLLVSDELLKGLDKELDDFLKELLEK</sequence>